<dbReference type="EMBL" id="LIIN01000008">
    <property type="protein sequence ID" value="KZX22383.1"/>
    <property type="molecule type" value="Genomic_DNA"/>
</dbReference>
<reference evidence="4 5" key="1">
    <citation type="submission" date="2015-08" db="EMBL/GenBank/DDBJ databases">
        <title>Draft Genome Sequence of Rathayibacter sp. Strain VKM Ac-2596 Isolated from Leaf Gall Induced by Plant-Parasitic Nematodes.</title>
        <authorList>
            <person name="Vasilenko O.V."/>
            <person name="Starodumova I.P."/>
            <person name="Tarlachkov S.V."/>
            <person name="Dorofeeva L.V."/>
            <person name="Evtushenko L.I."/>
        </authorList>
    </citation>
    <scope>NUCLEOTIDE SEQUENCE [LARGE SCALE GENOMIC DNA]</scope>
    <source>
        <strain evidence="4 5">VKM Ac-2596</strain>
    </source>
</reference>
<evidence type="ECO:0000313" key="4">
    <source>
        <dbReference type="EMBL" id="KZX22383.1"/>
    </source>
</evidence>
<dbReference type="PANTHER" id="PTHR11469">
    <property type="entry name" value="GLUCOSE-6-PHOSPHATE ISOMERASE"/>
    <property type="match status" value="1"/>
</dbReference>
<dbReference type="GO" id="GO:0006096">
    <property type="term" value="P:glycolytic process"/>
    <property type="evidence" value="ECO:0007669"/>
    <property type="project" value="UniProtKB-KW"/>
</dbReference>
<gene>
    <name evidence="4" type="primary">pgi</name>
    <name evidence="4" type="ORF">ACH61_00450</name>
</gene>
<dbReference type="InterPro" id="IPR001672">
    <property type="entry name" value="G6P_Isomerase"/>
</dbReference>
<dbReference type="GO" id="GO:0048029">
    <property type="term" value="F:monosaccharide binding"/>
    <property type="evidence" value="ECO:0007669"/>
    <property type="project" value="TreeGrafter"/>
</dbReference>
<dbReference type="PROSITE" id="PS51463">
    <property type="entry name" value="P_GLUCOSE_ISOMERASE_3"/>
    <property type="match status" value="1"/>
</dbReference>
<dbReference type="InterPro" id="IPR046348">
    <property type="entry name" value="SIS_dom_sf"/>
</dbReference>
<keyword evidence="5" id="KW-1185">Reference proteome</keyword>
<dbReference type="EC" id="5.3.1.9" evidence="4"/>
<evidence type="ECO:0000256" key="3">
    <source>
        <dbReference type="ARBA" id="ARBA00023235"/>
    </source>
</evidence>
<comment type="caution">
    <text evidence="4">The sequence shown here is derived from an EMBL/GenBank/DDBJ whole genome shotgun (WGS) entry which is preliminary data.</text>
</comment>
<evidence type="ECO:0000256" key="2">
    <source>
        <dbReference type="ARBA" id="ARBA00023152"/>
    </source>
</evidence>
<sequence length="354" mass="36929">MFNADPNIGGRFSALSAFGLVPSGLAGADIEALLDEAAEASLGLAVDSPENPGLILGAAIAATSPRRDKLAIVADGTEIVGFADWAEQLIAESTGKDGAGILPVVLGTLAPELSEDLPDVQVVRLVEDASALHLFPRDRHEGEILLSGSLGAQMLTWEYAVAVAGRLLGINPFDQPDVESAKIATRALLEKRPEPEAPAFSDAGIEVTGSSSVTEGVSTVAAAVDRLLAQVGDGGYVSIQAYVDRLALPQLEGVRDLLAAQAQRPVTFGWGPRFLHSTGQYHKGGAPTGVFLQITERSTVDLEIPDSPFTFGQLILAQAAGDASVLAEHGRPVLTLRLTDPEADLEALFEALNT</sequence>
<accession>A0A166IH22</accession>
<dbReference type="PATRIC" id="fig|1671680.3.peg.476"/>
<dbReference type="AlphaFoldDB" id="A0A166IH22"/>
<dbReference type="GO" id="GO:0051156">
    <property type="term" value="P:glucose 6-phosphate metabolic process"/>
    <property type="evidence" value="ECO:0007669"/>
    <property type="project" value="TreeGrafter"/>
</dbReference>
<dbReference type="GO" id="GO:0006094">
    <property type="term" value="P:gluconeogenesis"/>
    <property type="evidence" value="ECO:0007669"/>
    <property type="project" value="UniProtKB-KW"/>
</dbReference>
<dbReference type="SUPFAM" id="SSF53697">
    <property type="entry name" value="SIS domain"/>
    <property type="match status" value="1"/>
</dbReference>
<keyword evidence="2" id="KW-0324">Glycolysis</keyword>
<proteinExistence type="predicted"/>
<evidence type="ECO:0000256" key="1">
    <source>
        <dbReference type="ARBA" id="ARBA00022432"/>
    </source>
</evidence>
<organism evidence="4 5">
    <name type="scientific">Rathayibacter tanaceti</name>
    <dbReference type="NCBI Taxonomy" id="1671680"/>
    <lineage>
        <taxon>Bacteria</taxon>
        <taxon>Bacillati</taxon>
        <taxon>Actinomycetota</taxon>
        <taxon>Actinomycetes</taxon>
        <taxon>Micrococcales</taxon>
        <taxon>Microbacteriaceae</taxon>
        <taxon>Rathayibacter</taxon>
    </lineage>
</organism>
<dbReference type="Gene3D" id="3.40.50.10490">
    <property type="entry name" value="Glucose-6-phosphate isomerase like protein, domain 1"/>
    <property type="match status" value="2"/>
</dbReference>
<protein>
    <submittedName>
        <fullName evidence="4">Glucose-6-phosphate isomerase</fullName>
        <ecNumber evidence="4">5.3.1.9</ecNumber>
    </submittedName>
</protein>
<dbReference type="GO" id="GO:0005829">
    <property type="term" value="C:cytosol"/>
    <property type="evidence" value="ECO:0007669"/>
    <property type="project" value="TreeGrafter"/>
</dbReference>
<name>A0A166IH22_9MICO</name>
<dbReference type="Proteomes" id="UP000076717">
    <property type="component" value="Unassembled WGS sequence"/>
</dbReference>
<keyword evidence="1" id="KW-0312">Gluconeogenesis</keyword>
<dbReference type="GO" id="GO:0097367">
    <property type="term" value="F:carbohydrate derivative binding"/>
    <property type="evidence" value="ECO:0007669"/>
    <property type="project" value="InterPro"/>
</dbReference>
<keyword evidence="3 4" id="KW-0413">Isomerase</keyword>
<evidence type="ECO:0000313" key="5">
    <source>
        <dbReference type="Proteomes" id="UP000076717"/>
    </source>
</evidence>
<dbReference type="PANTHER" id="PTHR11469:SF1">
    <property type="entry name" value="GLUCOSE-6-PHOSPHATE ISOMERASE"/>
    <property type="match status" value="1"/>
</dbReference>
<dbReference type="GO" id="GO:0004347">
    <property type="term" value="F:glucose-6-phosphate isomerase activity"/>
    <property type="evidence" value="ECO:0007669"/>
    <property type="project" value="UniProtKB-EC"/>
</dbReference>